<reference evidence="6 7" key="1">
    <citation type="journal article" date="2015" name="Genome Announc.">
        <title>Complete genome sequence of Martelella endophytica YC6887, which has antifungal activity associated with a halophyte.</title>
        <authorList>
            <person name="Khan A."/>
            <person name="Khan H."/>
            <person name="Chung E.J."/>
            <person name="Hossain M.T."/>
            <person name="Chung Y.R."/>
        </authorList>
    </citation>
    <scope>NUCLEOTIDE SEQUENCE [LARGE SCALE GENOMIC DNA]</scope>
    <source>
        <strain evidence="6">YC6887</strain>
    </source>
</reference>
<dbReference type="PROSITE" id="PS50110">
    <property type="entry name" value="RESPONSE_REGULATORY"/>
    <property type="match status" value="1"/>
</dbReference>
<dbReference type="SMART" id="SM00448">
    <property type="entry name" value="REC"/>
    <property type="match status" value="1"/>
</dbReference>
<dbReference type="Pfam" id="PF00196">
    <property type="entry name" value="GerE"/>
    <property type="match status" value="1"/>
</dbReference>
<evidence type="ECO:0000256" key="3">
    <source>
        <dbReference type="PROSITE-ProRule" id="PRU00169"/>
    </source>
</evidence>
<evidence type="ECO:0000256" key="2">
    <source>
        <dbReference type="ARBA" id="ARBA00023125"/>
    </source>
</evidence>
<dbReference type="InterPro" id="IPR001789">
    <property type="entry name" value="Sig_transdc_resp-reg_receiver"/>
</dbReference>
<dbReference type="CDD" id="cd06170">
    <property type="entry name" value="LuxR_C_like"/>
    <property type="match status" value="1"/>
</dbReference>
<dbReference type="AlphaFoldDB" id="A0A0D5LSC9"/>
<dbReference type="CDD" id="cd17535">
    <property type="entry name" value="REC_NarL-like"/>
    <property type="match status" value="1"/>
</dbReference>
<proteinExistence type="predicted"/>
<dbReference type="RefSeq" id="WP_045681622.1">
    <property type="nucleotide sequence ID" value="NZ_CP010803.1"/>
</dbReference>
<evidence type="ECO:0000313" key="7">
    <source>
        <dbReference type="Proteomes" id="UP000032611"/>
    </source>
</evidence>
<name>A0A0D5LSC9_MAREN</name>
<evidence type="ECO:0000256" key="1">
    <source>
        <dbReference type="ARBA" id="ARBA00022553"/>
    </source>
</evidence>
<keyword evidence="7" id="KW-1185">Reference proteome</keyword>
<feature type="domain" description="Response regulatory" evidence="5">
    <location>
        <begin position="2"/>
        <end position="118"/>
    </location>
</feature>
<dbReference type="EMBL" id="CP010803">
    <property type="protein sequence ID" value="AJY46283.1"/>
    <property type="molecule type" value="Genomic_DNA"/>
</dbReference>
<dbReference type="SUPFAM" id="SSF46894">
    <property type="entry name" value="C-terminal effector domain of the bipartite response regulators"/>
    <property type="match status" value="1"/>
</dbReference>
<dbReference type="InterPro" id="IPR058245">
    <property type="entry name" value="NreC/VraR/RcsB-like_REC"/>
</dbReference>
<dbReference type="PANTHER" id="PTHR45566:SF2">
    <property type="entry name" value="NARL SUBFAMILY"/>
    <property type="match status" value="1"/>
</dbReference>
<dbReference type="SMART" id="SM00421">
    <property type="entry name" value="HTH_LUXR"/>
    <property type="match status" value="1"/>
</dbReference>
<accession>A0A0D5LSC9</accession>
<keyword evidence="2" id="KW-0238">DNA-binding</keyword>
<evidence type="ECO:0000259" key="5">
    <source>
        <dbReference type="PROSITE" id="PS50110"/>
    </source>
</evidence>
<dbReference type="PRINTS" id="PR00038">
    <property type="entry name" value="HTHLUXR"/>
</dbReference>
<dbReference type="GO" id="GO:0006355">
    <property type="term" value="P:regulation of DNA-templated transcription"/>
    <property type="evidence" value="ECO:0007669"/>
    <property type="project" value="InterPro"/>
</dbReference>
<dbReference type="Proteomes" id="UP000032611">
    <property type="component" value="Chromosome"/>
</dbReference>
<protein>
    <submittedName>
        <fullName evidence="6">Chemotaxis protein CheY</fullName>
    </submittedName>
</protein>
<dbReference type="PATRIC" id="fig|1486262.3.peg.2554"/>
<dbReference type="OrthoDB" id="9808843at2"/>
<organism evidence="6 7">
    <name type="scientific">Martelella endophytica</name>
    <dbReference type="NCBI Taxonomy" id="1486262"/>
    <lineage>
        <taxon>Bacteria</taxon>
        <taxon>Pseudomonadati</taxon>
        <taxon>Pseudomonadota</taxon>
        <taxon>Alphaproteobacteria</taxon>
        <taxon>Hyphomicrobiales</taxon>
        <taxon>Aurantimonadaceae</taxon>
        <taxon>Martelella</taxon>
    </lineage>
</organism>
<dbReference type="InterPro" id="IPR011006">
    <property type="entry name" value="CheY-like_superfamily"/>
</dbReference>
<dbReference type="InterPro" id="IPR036388">
    <property type="entry name" value="WH-like_DNA-bd_sf"/>
</dbReference>
<dbReference type="STRING" id="1486262.TM49_12345"/>
<feature type="modified residue" description="4-aspartylphosphate" evidence="3">
    <location>
        <position position="53"/>
    </location>
</feature>
<dbReference type="SUPFAM" id="SSF52172">
    <property type="entry name" value="CheY-like"/>
    <property type="match status" value="1"/>
</dbReference>
<dbReference type="Pfam" id="PF00072">
    <property type="entry name" value="Response_reg"/>
    <property type="match status" value="1"/>
</dbReference>
<dbReference type="InterPro" id="IPR016032">
    <property type="entry name" value="Sig_transdc_resp-reg_C-effctor"/>
</dbReference>
<dbReference type="PANTHER" id="PTHR45566">
    <property type="entry name" value="HTH-TYPE TRANSCRIPTIONAL REGULATOR YHJB-RELATED"/>
    <property type="match status" value="1"/>
</dbReference>
<dbReference type="InterPro" id="IPR000792">
    <property type="entry name" value="Tscrpt_reg_LuxR_C"/>
</dbReference>
<feature type="domain" description="HTH luxR-type" evidence="4">
    <location>
        <begin position="137"/>
        <end position="202"/>
    </location>
</feature>
<dbReference type="GO" id="GO:0003677">
    <property type="term" value="F:DNA binding"/>
    <property type="evidence" value="ECO:0007669"/>
    <property type="project" value="UniProtKB-KW"/>
</dbReference>
<dbReference type="Gene3D" id="1.10.10.10">
    <property type="entry name" value="Winged helix-like DNA-binding domain superfamily/Winged helix DNA-binding domain"/>
    <property type="match status" value="1"/>
</dbReference>
<dbReference type="PROSITE" id="PS50043">
    <property type="entry name" value="HTH_LUXR_2"/>
    <property type="match status" value="1"/>
</dbReference>
<gene>
    <name evidence="6" type="ORF">TM49_12345</name>
</gene>
<dbReference type="Gene3D" id="3.40.50.2300">
    <property type="match status" value="1"/>
</dbReference>
<dbReference type="GO" id="GO:0000160">
    <property type="term" value="P:phosphorelay signal transduction system"/>
    <property type="evidence" value="ECO:0007669"/>
    <property type="project" value="InterPro"/>
</dbReference>
<dbReference type="KEGG" id="mey:TM49_12345"/>
<evidence type="ECO:0000313" key="6">
    <source>
        <dbReference type="EMBL" id="AJY46283.1"/>
    </source>
</evidence>
<evidence type="ECO:0000259" key="4">
    <source>
        <dbReference type="PROSITE" id="PS50043"/>
    </source>
</evidence>
<sequence>MKILIADDHELVRDTICAFLSNEPGLRISVAADFDGAAELMNREGPFDLVLLDYTMPGMNGLEGLARAKDLNFGSPVAIISGTASRDVAEQALESGAAGFLPKTLPAKSLIHAVRFMAAGEQYAPVQFMTEKEQKTVHPLAEKLTGREVDVLKGLVEGLANKEIARALGLQEVTVKLHVKTLCRKLEARNRTMAAMIAKDAGLF</sequence>
<dbReference type="InterPro" id="IPR051015">
    <property type="entry name" value="EvgA-like"/>
</dbReference>
<dbReference type="HOGENOM" id="CLU_000445_90_8_5"/>
<keyword evidence="1 3" id="KW-0597">Phosphoprotein</keyword>